<sequence>MNNNKLQKNNDLVPTEHRDLTKSSRAVIHRGLDLARELKSEIPINVYKQQTYTQPLTQTWKCVNTLVGHSYGVYYVAFNPDGKTLASGSYDYSIKLWNLDNCQPICTVEDNSRWFFSVAISPDWQTIATGCDSGAIKLWQLYTGNSVGILAGHFMDVTCVAFSPLPLTSPFLRGTAGGSQGGILVSGSLDNTIKLWHPNRGEEIRTLTGHDGEVFSVAISPDGQTLVSGSWDNTIKLWDLDTGEELHTIFARNVRYIAISPDGQTLTAGCADGTVKLWHIGTGSLLDGFTGHKDGIRFLAFSPDGNTLASASEDNTIKLWHLATGKVLCTLRGHSDRVRCVAFSPDGTTLASGSDDNTIKIWQLAPEL</sequence>
<dbReference type="RefSeq" id="WP_226592091.1">
    <property type="nucleotide sequence ID" value="NZ_BLAY01000217.1"/>
</dbReference>
<evidence type="ECO:0000313" key="5">
    <source>
        <dbReference type="Proteomes" id="UP001050975"/>
    </source>
</evidence>
<dbReference type="SUPFAM" id="SSF50978">
    <property type="entry name" value="WD40 repeat-like"/>
    <property type="match status" value="1"/>
</dbReference>
<evidence type="ECO:0000313" key="4">
    <source>
        <dbReference type="EMBL" id="GET43354.1"/>
    </source>
</evidence>
<dbReference type="PROSITE" id="PS50082">
    <property type="entry name" value="WD_REPEATS_2"/>
    <property type="match status" value="7"/>
</dbReference>
<dbReference type="Gene3D" id="2.130.10.10">
    <property type="entry name" value="YVTN repeat-like/Quinoprotein amine dehydrogenase"/>
    <property type="match status" value="3"/>
</dbReference>
<name>A0AAV3XLK3_9CYAN</name>
<feature type="repeat" description="WD" evidence="3">
    <location>
        <begin position="108"/>
        <end position="149"/>
    </location>
</feature>
<keyword evidence="2" id="KW-0677">Repeat</keyword>
<dbReference type="InterPro" id="IPR015943">
    <property type="entry name" value="WD40/YVTN_repeat-like_dom_sf"/>
</dbReference>
<protein>
    <submittedName>
        <fullName evidence="4">WD-40 repeat protein</fullName>
    </submittedName>
</protein>
<evidence type="ECO:0000256" key="2">
    <source>
        <dbReference type="ARBA" id="ARBA00022737"/>
    </source>
</evidence>
<dbReference type="PRINTS" id="PR00320">
    <property type="entry name" value="GPROTEINBRPT"/>
</dbReference>
<feature type="repeat" description="WD" evidence="3">
    <location>
        <begin position="289"/>
        <end position="330"/>
    </location>
</feature>
<accession>A0AAV3XLK3</accession>
<dbReference type="AlphaFoldDB" id="A0AAV3XLK3"/>
<feature type="repeat" description="WD" evidence="3">
    <location>
        <begin position="254"/>
        <end position="288"/>
    </location>
</feature>
<dbReference type="Proteomes" id="UP001050975">
    <property type="component" value="Unassembled WGS sequence"/>
</dbReference>
<dbReference type="PANTHER" id="PTHR19848:SF8">
    <property type="entry name" value="F-BOX AND WD REPEAT DOMAIN CONTAINING 7"/>
    <property type="match status" value="1"/>
</dbReference>
<feature type="repeat" description="WD" evidence="3">
    <location>
        <begin position="207"/>
        <end position="248"/>
    </location>
</feature>
<proteinExistence type="predicted"/>
<keyword evidence="5" id="KW-1185">Reference proteome</keyword>
<reference evidence="4" key="1">
    <citation type="submission" date="2019-10" db="EMBL/GenBank/DDBJ databases">
        <title>Draft genome sequece of Microseira wollei NIES-4236.</title>
        <authorList>
            <person name="Yamaguchi H."/>
            <person name="Suzuki S."/>
            <person name="Kawachi M."/>
        </authorList>
    </citation>
    <scope>NUCLEOTIDE SEQUENCE</scope>
    <source>
        <strain evidence="4">NIES-4236</strain>
    </source>
</reference>
<evidence type="ECO:0000256" key="3">
    <source>
        <dbReference type="PROSITE-ProRule" id="PRU00221"/>
    </source>
</evidence>
<dbReference type="SMART" id="SM00320">
    <property type="entry name" value="WD40"/>
    <property type="match status" value="7"/>
</dbReference>
<dbReference type="Pfam" id="PF00400">
    <property type="entry name" value="WD40"/>
    <property type="match status" value="7"/>
</dbReference>
<dbReference type="InterPro" id="IPR001680">
    <property type="entry name" value="WD40_rpt"/>
</dbReference>
<dbReference type="InterPro" id="IPR019775">
    <property type="entry name" value="WD40_repeat_CS"/>
</dbReference>
<feature type="repeat" description="WD" evidence="3">
    <location>
        <begin position="331"/>
        <end position="368"/>
    </location>
</feature>
<dbReference type="PANTHER" id="PTHR19848">
    <property type="entry name" value="WD40 REPEAT PROTEIN"/>
    <property type="match status" value="1"/>
</dbReference>
<dbReference type="EMBL" id="BLAY01000217">
    <property type="protein sequence ID" value="GET43354.1"/>
    <property type="molecule type" value="Genomic_DNA"/>
</dbReference>
<dbReference type="CDD" id="cd00200">
    <property type="entry name" value="WD40"/>
    <property type="match status" value="1"/>
</dbReference>
<keyword evidence="1 3" id="KW-0853">WD repeat</keyword>
<evidence type="ECO:0000256" key="1">
    <source>
        <dbReference type="ARBA" id="ARBA00022574"/>
    </source>
</evidence>
<dbReference type="PROSITE" id="PS00678">
    <property type="entry name" value="WD_REPEATS_1"/>
    <property type="match status" value="2"/>
</dbReference>
<dbReference type="PROSITE" id="PS50294">
    <property type="entry name" value="WD_REPEATS_REGION"/>
    <property type="match status" value="4"/>
</dbReference>
<dbReference type="InterPro" id="IPR036322">
    <property type="entry name" value="WD40_repeat_dom_sf"/>
</dbReference>
<dbReference type="InterPro" id="IPR020472">
    <property type="entry name" value="WD40_PAC1"/>
</dbReference>
<gene>
    <name evidence="4" type="ORF">MiSe_81760</name>
</gene>
<feature type="repeat" description="WD" evidence="3">
    <location>
        <begin position="181"/>
        <end position="206"/>
    </location>
</feature>
<feature type="repeat" description="WD" evidence="3">
    <location>
        <begin position="66"/>
        <end position="107"/>
    </location>
</feature>
<organism evidence="4 5">
    <name type="scientific">Microseira wollei NIES-4236</name>
    <dbReference type="NCBI Taxonomy" id="2530354"/>
    <lineage>
        <taxon>Bacteria</taxon>
        <taxon>Bacillati</taxon>
        <taxon>Cyanobacteriota</taxon>
        <taxon>Cyanophyceae</taxon>
        <taxon>Oscillatoriophycideae</taxon>
        <taxon>Aerosakkonematales</taxon>
        <taxon>Aerosakkonemataceae</taxon>
        <taxon>Microseira</taxon>
    </lineage>
</organism>
<comment type="caution">
    <text evidence="4">The sequence shown here is derived from an EMBL/GenBank/DDBJ whole genome shotgun (WGS) entry which is preliminary data.</text>
</comment>